<accession>A0A839HTC1</accession>
<evidence type="ECO:0000256" key="4">
    <source>
        <dbReference type="ARBA" id="ARBA00022692"/>
    </source>
</evidence>
<evidence type="ECO:0000256" key="2">
    <source>
        <dbReference type="ARBA" id="ARBA00005262"/>
    </source>
</evidence>
<comment type="similarity">
    <text evidence="2">Belongs to the chromate ion transporter (CHR) (TC 2.A.51) family.</text>
</comment>
<keyword evidence="5 7" id="KW-1133">Transmembrane helix</keyword>
<dbReference type="InterPro" id="IPR052518">
    <property type="entry name" value="CHR_Transporter"/>
</dbReference>
<keyword evidence="3" id="KW-1003">Cell membrane</keyword>
<evidence type="ECO:0000256" key="1">
    <source>
        <dbReference type="ARBA" id="ARBA00004651"/>
    </source>
</evidence>
<evidence type="ECO:0000313" key="9">
    <source>
        <dbReference type="Proteomes" id="UP000586093"/>
    </source>
</evidence>
<sequence length="199" mass="20514">MSDASLPPEVAPPAAPRSCTQLFLVFTGLALQGFGGVLAVAQRELCERRRWLSAAEFLEMLAFAQVLPGPNVCNLSLAVGQRWFGVRGALAALAGMLALPLLIVLLATAWVIDQAGAAWLQDALRGMGIVAAGLIVGACLKLARPLRASPLGRAGVAGLGAATLLAIAGLKLPLMAVLAGLGLPACLWAHRRLQAGRKA</sequence>
<dbReference type="EMBL" id="JACIVI010000003">
    <property type="protein sequence ID" value="MBB1162491.1"/>
    <property type="molecule type" value="Genomic_DNA"/>
</dbReference>
<dbReference type="PANTHER" id="PTHR43663">
    <property type="entry name" value="CHROMATE TRANSPORT PROTEIN-RELATED"/>
    <property type="match status" value="1"/>
</dbReference>
<dbReference type="Pfam" id="PF02417">
    <property type="entry name" value="Chromate_transp"/>
    <property type="match status" value="1"/>
</dbReference>
<evidence type="ECO:0000256" key="6">
    <source>
        <dbReference type="ARBA" id="ARBA00023136"/>
    </source>
</evidence>
<keyword evidence="4 7" id="KW-0812">Transmembrane</keyword>
<comment type="caution">
    <text evidence="8">The sequence shown here is derived from an EMBL/GenBank/DDBJ whole genome shotgun (WGS) entry which is preliminary data.</text>
</comment>
<dbReference type="RefSeq" id="WP_182664426.1">
    <property type="nucleotide sequence ID" value="NZ_JACIVI010000003.1"/>
</dbReference>
<protein>
    <submittedName>
        <fullName evidence="8">Chromate transporter</fullName>
    </submittedName>
</protein>
<evidence type="ECO:0000313" key="8">
    <source>
        <dbReference type="EMBL" id="MBB1162491.1"/>
    </source>
</evidence>
<evidence type="ECO:0000256" key="5">
    <source>
        <dbReference type="ARBA" id="ARBA00022989"/>
    </source>
</evidence>
<dbReference type="GO" id="GO:0005886">
    <property type="term" value="C:plasma membrane"/>
    <property type="evidence" value="ECO:0007669"/>
    <property type="project" value="UniProtKB-SubCell"/>
</dbReference>
<feature type="transmembrane region" description="Helical" evidence="7">
    <location>
        <begin position="90"/>
        <end position="112"/>
    </location>
</feature>
<evidence type="ECO:0000256" key="3">
    <source>
        <dbReference type="ARBA" id="ARBA00022475"/>
    </source>
</evidence>
<feature type="transmembrane region" description="Helical" evidence="7">
    <location>
        <begin position="20"/>
        <end position="41"/>
    </location>
</feature>
<name>A0A839HTC1_9BURK</name>
<dbReference type="InterPro" id="IPR003370">
    <property type="entry name" value="Chromate_transpt"/>
</dbReference>
<organism evidence="8 9">
    <name type="scientific">Aquariibacter albus</name>
    <dbReference type="NCBI Taxonomy" id="2759899"/>
    <lineage>
        <taxon>Bacteria</taxon>
        <taxon>Pseudomonadati</taxon>
        <taxon>Pseudomonadota</taxon>
        <taxon>Betaproteobacteria</taxon>
        <taxon>Burkholderiales</taxon>
        <taxon>Sphaerotilaceae</taxon>
        <taxon>Aquariibacter</taxon>
    </lineage>
</organism>
<dbReference type="AlphaFoldDB" id="A0A839HTC1"/>
<dbReference type="Proteomes" id="UP000586093">
    <property type="component" value="Unassembled WGS sequence"/>
</dbReference>
<dbReference type="PANTHER" id="PTHR43663:SF1">
    <property type="entry name" value="CHROMATE TRANSPORTER"/>
    <property type="match status" value="1"/>
</dbReference>
<dbReference type="GO" id="GO:0015109">
    <property type="term" value="F:chromate transmembrane transporter activity"/>
    <property type="evidence" value="ECO:0007669"/>
    <property type="project" value="InterPro"/>
</dbReference>
<feature type="transmembrane region" description="Helical" evidence="7">
    <location>
        <begin position="150"/>
        <end position="168"/>
    </location>
</feature>
<evidence type="ECO:0000256" key="7">
    <source>
        <dbReference type="SAM" id="Phobius"/>
    </source>
</evidence>
<comment type="subcellular location">
    <subcellularLocation>
        <location evidence="1">Cell membrane</location>
        <topology evidence="1">Multi-pass membrane protein</topology>
    </subcellularLocation>
</comment>
<keyword evidence="6 7" id="KW-0472">Membrane</keyword>
<keyword evidence="9" id="KW-1185">Reference proteome</keyword>
<feature type="transmembrane region" description="Helical" evidence="7">
    <location>
        <begin position="124"/>
        <end position="143"/>
    </location>
</feature>
<proteinExistence type="inferred from homology"/>
<reference evidence="8 9" key="1">
    <citation type="submission" date="2020-08" db="EMBL/GenBank/DDBJ databases">
        <title>Aquariorum lacteus gen. nov., sp. nov., a new member of the family Comamonadaceae, isolated from freshwater aquarium.</title>
        <authorList>
            <person name="Chun S.-J."/>
        </authorList>
    </citation>
    <scope>NUCLEOTIDE SEQUENCE [LARGE SCALE GENOMIC DNA]</scope>
    <source>
        <strain evidence="8 9">SJAQ100</strain>
    </source>
</reference>
<gene>
    <name evidence="8" type="ORF">H4F90_10915</name>
</gene>